<dbReference type="Pfam" id="PF06574">
    <property type="entry name" value="FAD_syn"/>
    <property type="match status" value="1"/>
</dbReference>
<evidence type="ECO:0000256" key="14">
    <source>
        <dbReference type="PIRNR" id="PIRNR004491"/>
    </source>
</evidence>
<evidence type="ECO:0000256" key="5">
    <source>
        <dbReference type="ARBA" id="ARBA00022679"/>
    </source>
</evidence>
<dbReference type="AlphaFoldDB" id="A0A3S1BN14"/>
<dbReference type="InterPro" id="IPR014729">
    <property type="entry name" value="Rossmann-like_a/b/a_fold"/>
</dbReference>
<evidence type="ECO:0000256" key="7">
    <source>
        <dbReference type="ARBA" id="ARBA00022741"/>
    </source>
</evidence>
<comment type="caution">
    <text evidence="16">The sequence shown here is derived from an EMBL/GenBank/DDBJ whole genome shotgun (WGS) entry which is preliminary data.</text>
</comment>
<comment type="similarity">
    <text evidence="14">Belongs to the ribF family.</text>
</comment>
<evidence type="ECO:0000256" key="10">
    <source>
        <dbReference type="ARBA" id="ARBA00022840"/>
    </source>
</evidence>
<sequence>MEIIEVTSTPPIDSDSLVLVIGKFDGLHKGHQVILETAREFMAEKDKLAVLSFSEHPQWVLRQDPNFEKKLTPEDDKLRILKEFGVDRYYLVKFTKEYAKISAKEFILDHISKLNVKRIVVGEGFHFGKGSESSTEELKSLCAQIDVSVTVVPLIMENGSEVSSSTIRSLVADGEMEAIQARLGRPYTVTGTVIHGKKLGRELGFPTINLGGTDSYVFPKPGVYMGTVEIHDGNFGQTNWNVLISAGYRPTVNGTGYLIEAYLLDFSGDLYGATVTVSFLKYLRGEIKFSGLEPLIAQMTNDKIEAQRLFQEMSLLHNSR</sequence>
<dbReference type="FunFam" id="3.40.50.620:FF:000021">
    <property type="entry name" value="Riboflavin biosynthesis protein"/>
    <property type="match status" value="1"/>
</dbReference>
<dbReference type="UniPathway" id="UPA00277">
    <property type="reaction ID" value="UER00407"/>
</dbReference>
<dbReference type="PANTHER" id="PTHR22749:SF6">
    <property type="entry name" value="RIBOFLAVIN KINASE"/>
    <property type="match status" value="1"/>
</dbReference>
<evidence type="ECO:0000256" key="2">
    <source>
        <dbReference type="ARBA" id="ARBA00005201"/>
    </source>
</evidence>
<dbReference type="EC" id="2.7.1.26" evidence="14"/>
<keyword evidence="17" id="KW-1185">Reference proteome</keyword>
<gene>
    <name evidence="16" type="ORF">EJP82_14595</name>
</gene>
<keyword evidence="11" id="KW-0511">Multifunctional enzyme</keyword>
<reference evidence="16 17" key="1">
    <citation type="submission" date="2018-12" db="EMBL/GenBank/DDBJ databases">
        <authorList>
            <person name="Sun L."/>
            <person name="Chen Z."/>
        </authorList>
    </citation>
    <scope>NUCLEOTIDE SEQUENCE [LARGE SCALE GENOMIC DNA]</scope>
    <source>
        <strain evidence="16 17">DSM 15890</strain>
    </source>
</reference>
<evidence type="ECO:0000256" key="13">
    <source>
        <dbReference type="ARBA" id="ARBA00049494"/>
    </source>
</evidence>
<dbReference type="EMBL" id="RZNY01000011">
    <property type="protein sequence ID" value="RUT45520.1"/>
    <property type="molecule type" value="Genomic_DNA"/>
</dbReference>
<keyword evidence="4 14" id="KW-0288">FMN</keyword>
<proteinExistence type="inferred from homology"/>
<comment type="pathway">
    <text evidence="1 14">Cofactor biosynthesis; FAD biosynthesis; FAD from FMN: step 1/1.</text>
</comment>
<evidence type="ECO:0000256" key="8">
    <source>
        <dbReference type="ARBA" id="ARBA00022777"/>
    </source>
</evidence>
<dbReference type="NCBIfam" id="TIGR00083">
    <property type="entry name" value="ribF"/>
    <property type="match status" value="1"/>
</dbReference>
<name>A0A3S1BN14_9BACL</name>
<dbReference type="InterPro" id="IPR015864">
    <property type="entry name" value="FAD_synthase"/>
</dbReference>
<dbReference type="InterPro" id="IPR002606">
    <property type="entry name" value="Riboflavin_kinase_bac"/>
</dbReference>
<evidence type="ECO:0000313" key="16">
    <source>
        <dbReference type="EMBL" id="RUT45520.1"/>
    </source>
</evidence>
<dbReference type="Pfam" id="PF01687">
    <property type="entry name" value="Flavokinase"/>
    <property type="match status" value="1"/>
</dbReference>
<accession>A0A3S1BN14</accession>
<dbReference type="GO" id="GO:0009398">
    <property type="term" value="P:FMN biosynthetic process"/>
    <property type="evidence" value="ECO:0007669"/>
    <property type="project" value="UniProtKB-UniRule"/>
</dbReference>
<keyword evidence="7 14" id="KW-0547">Nucleotide-binding</keyword>
<dbReference type="PANTHER" id="PTHR22749">
    <property type="entry name" value="RIBOFLAVIN KINASE/FMN ADENYLYLTRANSFERASE"/>
    <property type="match status" value="1"/>
</dbReference>
<dbReference type="InterPro" id="IPR023465">
    <property type="entry name" value="Riboflavin_kinase_dom_sf"/>
</dbReference>
<dbReference type="InterPro" id="IPR004821">
    <property type="entry name" value="Cyt_trans-like"/>
</dbReference>
<dbReference type="EC" id="2.7.7.2" evidence="14"/>
<evidence type="ECO:0000313" key="17">
    <source>
        <dbReference type="Proteomes" id="UP000279446"/>
    </source>
</evidence>
<feature type="domain" description="Riboflavin kinase" evidence="15">
    <location>
        <begin position="182"/>
        <end position="311"/>
    </location>
</feature>
<dbReference type="SUPFAM" id="SSF82114">
    <property type="entry name" value="Riboflavin kinase-like"/>
    <property type="match status" value="1"/>
</dbReference>
<evidence type="ECO:0000256" key="12">
    <source>
        <dbReference type="ARBA" id="ARBA00047880"/>
    </source>
</evidence>
<evidence type="ECO:0000256" key="1">
    <source>
        <dbReference type="ARBA" id="ARBA00004726"/>
    </source>
</evidence>
<dbReference type="Proteomes" id="UP000279446">
    <property type="component" value="Unassembled WGS sequence"/>
</dbReference>
<keyword evidence="8 14" id="KW-0418">Kinase</keyword>
<dbReference type="Gene3D" id="2.40.30.30">
    <property type="entry name" value="Riboflavin kinase-like"/>
    <property type="match status" value="1"/>
</dbReference>
<dbReference type="NCBIfam" id="TIGR00125">
    <property type="entry name" value="cyt_tran_rel"/>
    <property type="match status" value="1"/>
</dbReference>
<dbReference type="SMART" id="SM00904">
    <property type="entry name" value="Flavokinase"/>
    <property type="match status" value="1"/>
</dbReference>
<protein>
    <recommendedName>
        <fullName evidence="14">Riboflavin biosynthesis protein</fullName>
    </recommendedName>
    <domain>
        <recommendedName>
            <fullName evidence="14">Riboflavin kinase</fullName>
            <ecNumber evidence="14">2.7.1.26</ecNumber>
        </recommendedName>
        <alternativeName>
            <fullName evidence="14">Flavokinase</fullName>
        </alternativeName>
    </domain>
    <domain>
        <recommendedName>
            <fullName evidence="14">FMN adenylyltransferase</fullName>
            <ecNumber evidence="14">2.7.7.2</ecNumber>
        </recommendedName>
        <alternativeName>
            <fullName evidence="14">FAD pyrophosphorylase</fullName>
        </alternativeName>
        <alternativeName>
            <fullName evidence="14">FAD synthase</fullName>
        </alternativeName>
    </domain>
</protein>
<evidence type="ECO:0000256" key="11">
    <source>
        <dbReference type="ARBA" id="ARBA00023268"/>
    </source>
</evidence>
<dbReference type="InterPro" id="IPR015865">
    <property type="entry name" value="Riboflavin_kinase_bac/euk"/>
</dbReference>
<dbReference type="GO" id="GO:0009231">
    <property type="term" value="P:riboflavin biosynthetic process"/>
    <property type="evidence" value="ECO:0007669"/>
    <property type="project" value="InterPro"/>
</dbReference>
<comment type="pathway">
    <text evidence="2 14">Cofactor biosynthesis; FMN biosynthesis; FMN from riboflavin (ATP route): step 1/1.</text>
</comment>
<dbReference type="SUPFAM" id="SSF52374">
    <property type="entry name" value="Nucleotidylyl transferase"/>
    <property type="match status" value="1"/>
</dbReference>
<dbReference type="PIRSF" id="PIRSF004491">
    <property type="entry name" value="FAD_Synth"/>
    <property type="match status" value="1"/>
</dbReference>
<comment type="catalytic activity">
    <reaction evidence="12 14">
        <text>riboflavin + ATP = FMN + ADP + H(+)</text>
        <dbReference type="Rhea" id="RHEA:14357"/>
        <dbReference type="ChEBI" id="CHEBI:15378"/>
        <dbReference type="ChEBI" id="CHEBI:30616"/>
        <dbReference type="ChEBI" id="CHEBI:57986"/>
        <dbReference type="ChEBI" id="CHEBI:58210"/>
        <dbReference type="ChEBI" id="CHEBI:456216"/>
        <dbReference type="EC" id="2.7.1.26"/>
    </reaction>
</comment>
<dbReference type="CDD" id="cd02064">
    <property type="entry name" value="FAD_synthetase_N"/>
    <property type="match status" value="1"/>
</dbReference>
<dbReference type="NCBIfam" id="NF004162">
    <property type="entry name" value="PRK05627.1-5"/>
    <property type="match status" value="1"/>
</dbReference>
<evidence type="ECO:0000256" key="3">
    <source>
        <dbReference type="ARBA" id="ARBA00022630"/>
    </source>
</evidence>
<keyword evidence="10 14" id="KW-0067">ATP-binding</keyword>
<dbReference type="Gene3D" id="3.40.50.620">
    <property type="entry name" value="HUPs"/>
    <property type="match status" value="1"/>
</dbReference>
<dbReference type="GO" id="GO:0005524">
    <property type="term" value="F:ATP binding"/>
    <property type="evidence" value="ECO:0007669"/>
    <property type="project" value="UniProtKB-UniRule"/>
</dbReference>
<evidence type="ECO:0000256" key="9">
    <source>
        <dbReference type="ARBA" id="ARBA00022827"/>
    </source>
</evidence>
<dbReference type="GO" id="GO:0008531">
    <property type="term" value="F:riboflavin kinase activity"/>
    <property type="evidence" value="ECO:0007669"/>
    <property type="project" value="UniProtKB-UniRule"/>
</dbReference>
<comment type="catalytic activity">
    <reaction evidence="13 14">
        <text>FMN + ATP + H(+) = FAD + diphosphate</text>
        <dbReference type="Rhea" id="RHEA:17237"/>
        <dbReference type="ChEBI" id="CHEBI:15378"/>
        <dbReference type="ChEBI" id="CHEBI:30616"/>
        <dbReference type="ChEBI" id="CHEBI:33019"/>
        <dbReference type="ChEBI" id="CHEBI:57692"/>
        <dbReference type="ChEBI" id="CHEBI:58210"/>
        <dbReference type="EC" id="2.7.7.2"/>
    </reaction>
</comment>
<keyword evidence="6 14" id="KW-0548">Nucleotidyltransferase</keyword>
<keyword evidence="9 14" id="KW-0274">FAD</keyword>
<dbReference type="RefSeq" id="WP_127192795.1">
    <property type="nucleotide sequence ID" value="NZ_RZNY01000011.1"/>
</dbReference>
<keyword evidence="3 14" id="KW-0285">Flavoprotein</keyword>
<dbReference type="NCBIfam" id="NF004160">
    <property type="entry name" value="PRK05627.1-3"/>
    <property type="match status" value="1"/>
</dbReference>
<dbReference type="UniPathway" id="UPA00276">
    <property type="reaction ID" value="UER00406"/>
</dbReference>
<dbReference type="GO" id="GO:0006747">
    <property type="term" value="P:FAD biosynthetic process"/>
    <property type="evidence" value="ECO:0007669"/>
    <property type="project" value="UniProtKB-UniRule"/>
</dbReference>
<evidence type="ECO:0000256" key="6">
    <source>
        <dbReference type="ARBA" id="ARBA00022695"/>
    </source>
</evidence>
<keyword evidence="5 14" id="KW-0808">Transferase</keyword>
<organism evidence="16 17">
    <name type="scientific">Paenibacillus anaericanus</name>
    <dbReference type="NCBI Taxonomy" id="170367"/>
    <lineage>
        <taxon>Bacteria</taxon>
        <taxon>Bacillati</taxon>
        <taxon>Bacillota</taxon>
        <taxon>Bacilli</taxon>
        <taxon>Bacillales</taxon>
        <taxon>Paenibacillaceae</taxon>
        <taxon>Paenibacillus</taxon>
    </lineage>
</organism>
<dbReference type="InterPro" id="IPR023468">
    <property type="entry name" value="Riboflavin_kinase"/>
</dbReference>
<evidence type="ECO:0000256" key="4">
    <source>
        <dbReference type="ARBA" id="ARBA00022643"/>
    </source>
</evidence>
<evidence type="ECO:0000259" key="15">
    <source>
        <dbReference type="SMART" id="SM00904"/>
    </source>
</evidence>
<dbReference type="GO" id="GO:0003919">
    <property type="term" value="F:FMN adenylyltransferase activity"/>
    <property type="evidence" value="ECO:0007669"/>
    <property type="project" value="UniProtKB-UniRule"/>
</dbReference>
<dbReference type="OrthoDB" id="9803667at2"/>